<feature type="domain" description="HTH lysR-type" evidence="5">
    <location>
        <begin position="1"/>
        <end position="58"/>
    </location>
</feature>
<dbReference type="InterPro" id="IPR054793">
    <property type="entry name" value="AlsR"/>
</dbReference>
<dbReference type="Pfam" id="PF00126">
    <property type="entry name" value="HTH_1"/>
    <property type="match status" value="1"/>
</dbReference>
<name>A0ABW5PSN1_9BACI</name>
<dbReference type="NCBIfam" id="NF045775">
    <property type="entry name" value="acetoin_reg_AlsR"/>
    <property type="match status" value="1"/>
</dbReference>
<dbReference type="InterPro" id="IPR005119">
    <property type="entry name" value="LysR_subst-bd"/>
</dbReference>
<dbReference type="PRINTS" id="PR00039">
    <property type="entry name" value="HTHLYSR"/>
</dbReference>
<evidence type="ECO:0000256" key="2">
    <source>
        <dbReference type="ARBA" id="ARBA00023015"/>
    </source>
</evidence>
<keyword evidence="4" id="KW-0804">Transcription</keyword>
<dbReference type="Gene3D" id="1.10.10.10">
    <property type="entry name" value="Winged helix-like DNA-binding domain superfamily/Winged helix DNA-binding domain"/>
    <property type="match status" value="1"/>
</dbReference>
<dbReference type="SUPFAM" id="SSF46785">
    <property type="entry name" value="Winged helix' DNA-binding domain"/>
    <property type="match status" value="1"/>
</dbReference>
<keyword evidence="3" id="KW-0238">DNA-binding</keyword>
<keyword evidence="2" id="KW-0805">Transcription regulation</keyword>
<evidence type="ECO:0000313" key="7">
    <source>
        <dbReference type="Proteomes" id="UP001597458"/>
    </source>
</evidence>
<dbReference type="InterPro" id="IPR036388">
    <property type="entry name" value="WH-like_DNA-bd_sf"/>
</dbReference>
<evidence type="ECO:0000313" key="6">
    <source>
        <dbReference type="EMBL" id="MFD2617792.1"/>
    </source>
</evidence>
<dbReference type="InterPro" id="IPR000847">
    <property type="entry name" value="LysR_HTH_N"/>
</dbReference>
<organism evidence="6 7">
    <name type="scientific">Terrilactibacillus laevilacticus</name>
    <dbReference type="NCBI Taxonomy" id="1380157"/>
    <lineage>
        <taxon>Bacteria</taxon>
        <taxon>Bacillati</taxon>
        <taxon>Bacillota</taxon>
        <taxon>Bacilli</taxon>
        <taxon>Bacillales</taxon>
        <taxon>Bacillaceae</taxon>
        <taxon>Terrilactibacillus</taxon>
    </lineage>
</organism>
<dbReference type="SUPFAM" id="SSF53850">
    <property type="entry name" value="Periplasmic binding protein-like II"/>
    <property type="match status" value="1"/>
</dbReference>
<accession>A0ABW5PSN1</accession>
<comment type="similarity">
    <text evidence="1">Belongs to the LysR transcriptional regulatory family.</text>
</comment>
<evidence type="ECO:0000256" key="3">
    <source>
        <dbReference type="ARBA" id="ARBA00023125"/>
    </source>
</evidence>
<dbReference type="RefSeq" id="WP_141190280.1">
    <property type="nucleotide sequence ID" value="NZ_JBHUMR010000014.1"/>
</dbReference>
<dbReference type="Pfam" id="PF03466">
    <property type="entry name" value="LysR_substrate"/>
    <property type="match status" value="1"/>
</dbReference>
<protein>
    <submittedName>
        <fullName evidence="6">Acetoin biosynthesis transcriptional regulator AlsR</fullName>
    </submittedName>
</protein>
<evidence type="ECO:0000256" key="4">
    <source>
        <dbReference type="ARBA" id="ARBA00023163"/>
    </source>
</evidence>
<dbReference type="Proteomes" id="UP001597458">
    <property type="component" value="Unassembled WGS sequence"/>
</dbReference>
<comment type="caution">
    <text evidence="6">The sequence shown here is derived from an EMBL/GenBank/DDBJ whole genome shotgun (WGS) entry which is preliminary data.</text>
</comment>
<dbReference type="Gene3D" id="3.40.190.10">
    <property type="entry name" value="Periplasmic binding protein-like II"/>
    <property type="match status" value="2"/>
</dbReference>
<sequence length="298" mass="33667">MELRHLHYFIIVAEELHFGRAAERLQMTQPPLSQQIKQLENEIGVDLFKRTKRHVELTTAGKMFLNDAKQALSLLDQAVDTAQRAQRGEIGHIAVGFVGSATYDILPDIVREFRRKFPDVSIELQELSTPDQIKALHDGYLDIGMVHPPINSSMITTEILLRGKCALSMPKNHPLAKKEAIYLKDLVDIPFIVVSRDIWPALYDDFVSLFQDAGFTPKIVQEANEYQMVLGLVSAGIGIGVVPSTAEKNFNLDVVYKEIEDYPLNAILSVAYRKTDENPSLKRFIDISKEIGQKYMID</sequence>
<dbReference type="InterPro" id="IPR036390">
    <property type="entry name" value="WH_DNA-bd_sf"/>
</dbReference>
<evidence type="ECO:0000256" key="1">
    <source>
        <dbReference type="ARBA" id="ARBA00009437"/>
    </source>
</evidence>
<gene>
    <name evidence="6" type="primary">alsR</name>
    <name evidence="6" type="ORF">ACFSTF_10795</name>
</gene>
<evidence type="ECO:0000259" key="5">
    <source>
        <dbReference type="PROSITE" id="PS50931"/>
    </source>
</evidence>
<keyword evidence="7" id="KW-1185">Reference proteome</keyword>
<dbReference type="EMBL" id="JBHUMR010000014">
    <property type="protein sequence ID" value="MFD2617792.1"/>
    <property type="molecule type" value="Genomic_DNA"/>
</dbReference>
<dbReference type="PROSITE" id="PS50931">
    <property type="entry name" value="HTH_LYSR"/>
    <property type="match status" value="1"/>
</dbReference>
<dbReference type="PANTHER" id="PTHR30346:SF0">
    <property type="entry name" value="HCA OPERON TRANSCRIPTIONAL ACTIVATOR HCAR"/>
    <property type="match status" value="1"/>
</dbReference>
<proteinExistence type="inferred from homology"/>
<reference evidence="7" key="1">
    <citation type="journal article" date="2019" name="Int. J. Syst. Evol. Microbiol.">
        <title>The Global Catalogue of Microorganisms (GCM) 10K type strain sequencing project: providing services to taxonomists for standard genome sequencing and annotation.</title>
        <authorList>
            <consortium name="The Broad Institute Genomics Platform"/>
            <consortium name="The Broad Institute Genome Sequencing Center for Infectious Disease"/>
            <person name="Wu L."/>
            <person name="Ma J."/>
        </authorList>
    </citation>
    <scope>NUCLEOTIDE SEQUENCE [LARGE SCALE GENOMIC DNA]</scope>
    <source>
        <strain evidence="7">TISTR 2241</strain>
    </source>
</reference>
<dbReference type="PANTHER" id="PTHR30346">
    <property type="entry name" value="TRANSCRIPTIONAL DUAL REGULATOR HCAR-RELATED"/>
    <property type="match status" value="1"/>
</dbReference>